<dbReference type="GO" id="GO:0015035">
    <property type="term" value="F:protein-disulfide reductase activity"/>
    <property type="evidence" value="ECO:0007669"/>
    <property type="project" value="TreeGrafter"/>
</dbReference>
<dbReference type="SUPFAM" id="SSF52833">
    <property type="entry name" value="Thioredoxin-like"/>
    <property type="match status" value="1"/>
</dbReference>
<dbReference type="InterPro" id="IPR017937">
    <property type="entry name" value="Thioredoxin_CS"/>
</dbReference>
<evidence type="ECO:0000256" key="7">
    <source>
        <dbReference type="SAM" id="MobiDB-lite"/>
    </source>
</evidence>
<dbReference type="PANTHER" id="PTHR45663">
    <property type="entry name" value="GEO12009P1"/>
    <property type="match status" value="1"/>
</dbReference>
<dbReference type="EMBL" id="BMJD01000029">
    <property type="protein sequence ID" value="GGB51712.1"/>
    <property type="molecule type" value="Genomic_DNA"/>
</dbReference>
<name>A0A9W5X703_9BACI</name>
<dbReference type="Pfam" id="PF00085">
    <property type="entry name" value="Thioredoxin"/>
    <property type="match status" value="1"/>
</dbReference>
<protein>
    <recommendedName>
        <fullName evidence="2">Thioredoxin</fullName>
    </recommendedName>
</protein>
<proteinExistence type="inferred from homology"/>
<dbReference type="InterPro" id="IPR013766">
    <property type="entry name" value="Thioredoxin_domain"/>
</dbReference>
<evidence type="ECO:0000256" key="1">
    <source>
        <dbReference type="ARBA" id="ARBA00008987"/>
    </source>
</evidence>
<dbReference type="PROSITE" id="PS00194">
    <property type="entry name" value="THIOREDOXIN_1"/>
    <property type="match status" value="1"/>
</dbReference>
<organism evidence="9 10">
    <name type="scientific">Lentibacillus populi</name>
    <dbReference type="NCBI Taxonomy" id="1827502"/>
    <lineage>
        <taxon>Bacteria</taxon>
        <taxon>Bacillati</taxon>
        <taxon>Bacillota</taxon>
        <taxon>Bacilli</taxon>
        <taxon>Bacillales</taxon>
        <taxon>Bacillaceae</taxon>
        <taxon>Lentibacillus</taxon>
    </lineage>
</organism>
<dbReference type="GO" id="GO:0005829">
    <property type="term" value="C:cytosol"/>
    <property type="evidence" value="ECO:0007669"/>
    <property type="project" value="TreeGrafter"/>
</dbReference>
<dbReference type="RefSeq" id="WP_088049679.1">
    <property type="nucleotide sequence ID" value="NZ_BMJD01000029.1"/>
</dbReference>
<evidence type="ECO:0000256" key="5">
    <source>
        <dbReference type="ARBA" id="ARBA00023157"/>
    </source>
</evidence>
<keyword evidence="5" id="KW-1015">Disulfide bond</keyword>
<comment type="caution">
    <text evidence="9">The sequence shown here is derived from an EMBL/GenBank/DDBJ whole genome shotgun (WGS) entry which is preliminary data.</text>
</comment>
<reference evidence="9" key="2">
    <citation type="submission" date="2020-09" db="EMBL/GenBank/DDBJ databases">
        <authorList>
            <person name="Sun Q."/>
            <person name="Zhou Y."/>
        </authorList>
    </citation>
    <scope>NUCLEOTIDE SEQUENCE</scope>
    <source>
        <strain evidence="9">CGMCC 1.15454</strain>
    </source>
</reference>
<dbReference type="GO" id="GO:0045454">
    <property type="term" value="P:cell redox homeostasis"/>
    <property type="evidence" value="ECO:0007669"/>
    <property type="project" value="TreeGrafter"/>
</dbReference>
<keyword evidence="6" id="KW-0676">Redox-active center</keyword>
<dbReference type="PROSITE" id="PS51352">
    <property type="entry name" value="THIOREDOXIN_2"/>
    <property type="match status" value="1"/>
</dbReference>
<evidence type="ECO:0000256" key="2">
    <source>
        <dbReference type="ARBA" id="ARBA00020570"/>
    </source>
</evidence>
<keyword evidence="10" id="KW-1185">Reference proteome</keyword>
<evidence type="ECO:0000256" key="6">
    <source>
        <dbReference type="ARBA" id="ARBA00023284"/>
    </source>
</evidence>
<sequence>MKKKMVIFAVVIVVLFAALYFVTVFKNKQAVDESDNPYGKENLKQETIDQLDDPLYQNQITPDKLDEKLTNEEDVFVYFYSPTCPHCKRVTPILVPMTEDFGVDMKKLNLWEFEHDWDRFGIEGTPTLVYYKDGKEVDRISGEGKNEEQTEEMYQKFLDKHTGK</sequence>
<accession>A0A9W5X703</accession>
<feature type="region of interest" description="Disordered" evidence="7">
    <location>
        <begin position="141"/>
        <end position="164"/>
    </location>
</feature>
<evidence type="ECO:0000313" key="10">
    <source>
        <dbReference type="Proteomes" id="UP000621492"/>
    </source>
</evidence>
<keyword evidence="3" id="KW-0813">Transport</keyword>
<keyword evidence="4" id="KW-0249">Electron transport</keyword>
<evidence type="ECO:0000259" key="8">
    <source>
        <dbReference type="PROSITE" id="PS51352"/>
    </source>
</evidence>
<evidence type="ECO:0000256" key="3">
    <source>
        <dbReference type="ARBA" id="ARBA00022448"/>
    </source>
</evidence>
<comment type="similarity">
    <text evidence="1">Belongs to the thioredoxin family.</text>
</comment>
<dbReference type="CDD" id="cd02947">
    <property type="entry name" value="TRX_family"/>
    <property type="match status" value="1"/>
</dbReference>
<feature type="domain" description="Thioredoxin" evidence="8">
    <location>
        <begin position="42"/>
        <end position="159"/>
    </location>
</feature>
<evidence type="ECO:0000313" key="9">
    <source>
        <dbReference type="EMBL" id="GGB51712.1"/>
    </source>
</evidence>
<gene>
    <name evidence="9" type="ORF">GCM10011409_31610</name>
</gene>
<dbReference type="Proteomes" id="UP000621492">
    <property type="component" value="Unassembled WGS sequence"/>
</dbReference>
<dbReference type="Gene3D" id="3.40.30.10">
    <property type="entry name" value="Glutaredoxin"/>
    <property type="match status" value="1"/>
</dbReference>
<reference evidence="9" key="1">
    <citation type="journal article" date="2014" name="Int. J. Syst. Evol. Microbiol.">
        <title>Complete genome sequence of Corynebacterium casei LMG S-19264T (=DSM 44701T), isolated from a smear-ripened cheese.</title>
        <authorList>
            <consortium name="US DOE Joint Genome Institute (JGI-PGF)"/>
            <person name="Walter F."/>
            <person name="Albersmeier A."/>
            <person name="Kalinowski J."/>
            <person name="Ruckert C."/>
        </authorList>
    </citation>
    <scope>NUCLEOTIDE SEQUENCE</scope>
    <source>
        <strain evidence="9">CGMCC 1.15454</strain>
    </source>
</reference>
<dbReference type="InterPro" id="IPR036249">
    <property type="entry name" value="Thioredoxin-like_sf"/>
</dbReference>
<dbReference type="AlphaFoldDB" id="A0A9W5X703"/>
<evidence type="ECO:0000256" key="4">
    <source>
        <dbReference type="ARBA" id="ARBA00022982"/>
    </source>
</evidence>
<dbReference type="PANTHER" id="PTHR45663:SF11">
    <property type="entry name" value="GEO12009P1"/>
    <property type="match status" value="1"/>
</dbReference>